<proteinExistence type="predicted"/>
<dbReference type="Pfam" id="PF13181">
    <property type="entry name" value="TPR_8"/>
    <property type="match status" value="2"/>
</dbReference>
<feature type="repeat" description="TPR" evidence="1">
    <location>
        <begin position="218"/>
        <end position="251"/>
    </location>
</feature>
<accession>A0A494YSI7</accession>
<evidence type="ECO:0000313" key="3">
    <source>
        <dbReference type="Proteomes" id="UP000281813"/>
    </source>
</evidence>
<keyword evidence="3" id="KW-1185">Reference proteome</keyword>
<dbReference type="PROSITE" id="PS50005">
    <property type="entry name" value="TPR"/>
    <property type="match status" value="3"/>
</dbReference>
<evidence type="ECO:0000256" key="1">
    <source>
        <dbReference type="PROSITE-ProRule" id="PRU00339"/>
    </source>
</evidence>
<comment type="caution">
    <text evidence="2">The sequence shown here is derived from an EMBL/GenBank/DDBJ whole genome shotgun (WGS) entry which is preliminary data.</text>
</comment>
<dbReference type="InterPro" id="IPR019734">
    <property type="entry name" value="TPR_rpt"/>
</dbReference>
<name>A0A494YSI7_9BACI</name>
<dbReference type="SUPFAM" id="SSF48452">
    <property type="entry name" value="TPR-like"/>
    <property type="match status" value="1"/>
</dbReference>
<sequence length="381" mass="44176">MRMTTMDIFNVEQNIKEYVNDANKEDLKVIVIEFKRGHFLNVLSKTKIFREKHEPDQGLARILSFLDATCYSQTGEGKQAAEIIGNMYQASDEKSIDDLILYGNLAFMCDYKLARKIMSDVVKQIDNEEAFEPVKAAHAYLVLGEAEENLEKYVRAIKYYKRGLTYLQTDEEKDDQLVLFLHFKLGALHSLVSETDEAIHHLHKTLELADERNIEIKINSLVSIAKMYGSKDEYEKAFAYLREAIPLLETSTLAGKLVHAEAYTEMAYNYFDQSMLDEAVPYYEKAIAIHLKLPNYSKRELGMIYMQFAYCMEHKEHPEKLLAARYYEEAIGQLEKTNDQELLESALADIIAFFESIGNNKKKRFYENKFVKMTNEKAHVH</sequence>
<feature type="repeat" description="TPR" evidence="1">
    <location>
        <begin position="260"/>
        <end position="293"/>
    </location>
</feature>
<dbReference type="InterPro" id="IPR011990">
    <property type="entry name" value="TPR-like_helical_dom_sf"/>
</dbReference>
<dbReference type="PANTHER" id="PTHR14485:SF2">
    <property type="entry name" value="FUNGAL STAND N-TERMINAL GOODBYE DOMAIN-CONTAINING PROTEIN"/>
    <property type="match status" value="1"/>
</dbReference>
<dbReference type="EMBL" id="RBZO01000040">
    <property type="protein sequence ID" value="RKQ12752.1"/>
    <property type="molecule type" value="Genomic_DNA"/>
</dbReference>
<dbReference type="AlphaFoldDB" id="A0A494YSI7"/>
<gene>
    <name evidence="2" type="ORF">D8M05_17825</name>
</gene>
<dbReference type="Proteomes" id="UP000281813">
    <property type="component" value="Unassembled WGS sequence"/>
</dbReference>
<dbReference type="InterPro" id="IPR042621">
    <property type="entry name" value="TTC23/TTC23L"/>
</dbReference>
<organism evidence="2 3">
    <name type="scientific">Oceanobacillus bengalensis</name>
    <dbReference type="NCBI Taxonomy" id="1435466"/>
    <lineage>
        <taxon>Bacteria</taxon>
        <taxon>Bacillati</taxon>
        <taxon>Bacillota</taxon>
        <taxon>Bacilli</taxon>
        <taxon>Bacillales</taxon>
        <taxon>Bacillaceae</taxon>
        <taxon>Oceanobacillus</taxon>
    </lineage>
</organism>
<dbReference type="SMART" id="SM00028">
    <property type="entry name" value="TPR"/>
    <property type="match status" value="4"/>
</dbReference>
<evidence type="ECO:0000313" key="2">
    <source>
        <dbReference type="EMBL" id="RKQ12752.1"/>
    </source>
</evidence>
<keyword evidence="1" id="KW-0802">TPR repeat</keyword>
<reference evidence="2 3" key="1">
    <citation type="journal article" date="2015" name="Antonie Van Leeuwenhoek">
        <title>Oceanobacillus bengalensis sp. nov., a bacterium isolated from seawater of the Bay of Bengal.</title>
        <authorList>
            <person name="Yongchang O."/>
            <person name="Xiang W."/>
            <person name="Wang G."/>
        </authorList>
    </citation>
    <scope>NUCLEOTIDE SEQUENCE [LARGE SCALE GENOMIC DNA]</scope>
    <source>
        <strain evidence="2 3">MCCC 1K00260</strain>
    </source>
</reference>
<dbReference type="OrthoDB" id="306502at2"/>
<feature type="repeat" description="TPR" evidence="1">
    <location>
        <begin position="137"/>
        <end position="170"/>
    </location>
</feature>
<dbReference type="Gene3D" id="1.25.40.10">
    <property type="entry name" value="Tetratricopeptide repeat domain"/>
    <property type="match status" value="2"/>
</dbReference>
<dbReference type="PANTHER" id="PTHR14485">
    <property type="entry name" value="TETRATRICOPEPTIDE REPEAT PROTEIN 23"/>
    <property type="match status" value="1"/>
</dbReference>
<protein>
    <submittedName>
        <fullName evidence="2">Tetratricopeptide repeat protein</fullName>
    </submittedName>
</protein>